<dbReference type="AlphaFoldDB" id="A0A392S4C1"/>
<dbReference type="EMBL" id="LXQA010320833">
    <property type="protein sequence ID" value="MCI43688.1"/>
    <property type="molecule type" value="Genomic_DNA"/>
</dbReference>
<protein>
    <submittedName>
        <fullName evidence="1">Hemopexin</fullName>
    </submittedName>
</protein>
<reference evidence="1 2" key="1">
    <citation type="journal article" date="2018" name="Front. Plant Sci.">
        <title>Red Clover (Trifolium pratense) and Zigzag Clover (T. medium) - A Picture of Genomic Similarities and Differences.</title>
        <authorList>
            <person name="Dluhosova J."/>
            <person name="Istvanek J."/>
            <person name="Nedelnik J."/>
            <person name="Repkova J."/>
        </authorList>
    </citation>
    <scope>NUCLEOTIDE SEQUENCE [LARGE SCALE GENOMIC DNA]</scope>
    <source>
        <strain evidence="2">cv. 10/8</strain>
        <tissue evidence="1">Leaf</tissue>
    </source>
</reference>
<feature type="non-terminal residue" evidence="1">
    <location>
        <position position="68"/>
    </location>
</feature>
<evidence type="ECO:0000313" key="1">
    <source>
        <dbReference type="EMBL" id="MCI43688.1"/>
    </source>
</evidence>
<comment type="caution">
    <text evidence="1">The sequence shown here is derived from an EMBL/GenBank/DDBJ whole genome shotgun (WGS) entry which is preliminary data.</text>
</comment>
<sequence length="68" mass="8153">MSFRFENNWLKEPNLEEVVVDSWGVNDNIKIVDRVARCANKLKGWGRRKRTKFKEEVDACVREMEILR</sequence>
<keyword evidence="2" id="KW-1185">Reference proteome</keyword>
<name>A0A392S4C1_9FABA</name>
<dbReference type="Proteomes" id="UP000265520">
    <property type="component" value="Unassembled WGS sequence"/>
</dbReference>
<evidence type="ECO:0000313" key="2">
    <source>
        <dbReference type="Proteomes" id="UP000265520"/>
    </source>
</evidence>
<organism evidence="1 2">
    <name type="scientific">Trifolium medium</name>
    <dbReference type="NCBI Taxonomy" id="97028"/>
    <lineage>
        <taxon>Eukaryota</taxon>
        <taxon>Viridiplantae</taxon>
        <taxon>Streptophyta</taxon>
        <taxon>Embryophyta</taxon>
        <taxon>Tracheophyta</taxon>
        <taxon>Spermatophyta</taxon>
        <taxon>Magnoliopsida</taxon>
        <taxon>eudicotyledons</taxon>
        <taxon>Gunneridae</taxon>
        <taxon>Pentapetalae</taxon>
        <taxon>rosids</taxon>
        <taxon>fabids</taxon>
        <taxon>Fabales</taxon>
        <taxon>Fabaceae</taxon>
        <taxon>Papilionoideae</taxon>
        <taxon>50 kb inversion clade</taxon>
        <taxon>NPAAA clade</taxon>
        <taxon>Hologalegina</taxon>
        <taxon>IRL clade</taxon>
        <taxon>Trifolieae</taxon>
        <taxon>Trifolium</taxon>
    </lineage>
</organism>
<accession>A0A392S4C1</accession>
<proteinExistence type="predicted"/>